<dbReference type="InterPro" id="IPR003439">
    <property type="entry name" value="ABC_transporter-like_ATP-bd"/>
</dbReference>
<organism evidence="11">
    <name type="scientific">Chromera velia CCMP2878</name>
    <dbReference type="NCBI Taxonomy" id="1169474"/>
    <lineage>
        <taxon>Eukaryota</taxon>
        <taxon>Sar</taxon>
        <taxon>Alveolata</taxon>
        <taxon>Colpodellida</taxon>
        <taxon>Chromeraceae</taxon>
        <taxon>Chromera</taxon>
    </lineage>
</organism>
<feature type="transmembrane region" description="Helical" evidence="9">
    <location>
        <begin position="659"/>
        <end position="686"/>
    </location>
</feature>
<dbReference type="InterPro" id="IPR003593">
    <property type="entry name" value="AAA+_ATPase"/>
</dbReference>
<dbReference type="SMART" id="SM00382">
    <property type="entry name" value="AAA"/>
    <property type="match status" value="1"/>
</dbReference>
<evidence type="ECO:0000256" key="8">
    <source>
        <dbReference type="SAM" id="MobiDB-lite"/>
    </source>
</evidence>
<dbReference type="PROSITE" id="PS00211">
    <property type="entry name" value="ABC_TRANSPORTER_1"/>
    <property type="match status" value="1"/>
</dbReference>
<evidence type="ECO:0000256" key="7">
    <source>
        <dbReference type="ARBA" id="ARBA00023136"/>
    </source>
</evidence>
<name>A0A0G4H7E0_9ALVE</name>
<feature type="transmembrane region" description="Helical" evidence="9">
    <location>
        <begin position="822"/>
        <end position="843"/>
    </location>
</feature>
<keyword evidence="7 9" id="KW-0472">Membrane</keyword>
<dbReference type="GO" id="GO:0016887">
    <property type="term" value="F:ATP hydrolysis activity"/>
    <property type="evidence" value="ECO:0007669"/>
    <property type="project" value="InterPro"/>
</dbReference>
<gene>
    <name evidence="11" type="ORF">Cvel_5784</name>
</gene>
<evidence type="ECO:0000259" key="10">
    <source>
        <dbReference type="PROSITE" id="PS50893"/>
    </source>
</evidence>
<evidence type="ECO:0000256" key="6">
    <source>
        <dbReference type="ARBA" id="ARBA00022989"/>
    </source>
</evidence>
<dbReference type="AlphaFoldDB" id="A0A0G4H7E0"/>
<evidence type="ECO:0000313" key="11">
    <source>
        <dbReference type="EMBL" id="CEM39568.1"/>
    </source>
</evidence>
<dbReference type="InterPro" id="IPR027417">
    <property type="entry name" value="P-loop_NTPase"/>
</dbReference>
<dbReference type="SUPFAM" id="SSF52540">
    <property type="entry name" value="P-loop containing nucleoside triphosphate hydrolases"/>
    <property type="match status" value="1"/>
</dbReference>
<dbReference type="GO" id="GO:0005524">
    <property type="term" value="F:ATP binding"/>
    <property type="evidence" value="ECO:0007669"/>
    <property type="project" value="UniProtKB-KW"/>
</dbReference>
<feature type="region of interest" description="Disordered" evidence="8">
    <location>
        <begin position="372"/>
        <end position="398"/>
    </location>
</feature>
<dbReference type="GO" id="GO:0140359">
    <property type="term" value="F:ABC-type transporter activity"/>
    <property type="evidence" value="ECO:0007669"/>
    <property type="project" value="InterPro"/>
</dbReference>
<comment type="subcellular location">
    <subcellularLocation>
        <location evidence="1">Membrane</location>
        <topology evidence="1">Multi-pass membrane protein</topology>
    </subcellularLocation>
</comment>
<keyword evidence="4" id="KW-0547">Nucleotide-binding</keyword>
<keyword evidence="2" id="KW-0813">Transport</keyword>
<dbReference type="InterPro" id="IPR017871">
    <property type="entry name" value="ABC_transporter-like_CS"/>
</dbReference>
<dbReference type="InterPro" id="IPR043926">
    <property type="entry name" value="ABCG_dom"/>
</dbReference>
<keyword evidence="6 9" id="KW-1133">Transmembrane helix</keyword>
<evidence type="ECO:0000256" key="4">
    <source>
        <dbReference type="ARBA" id="ARBA00022741"/>
    </source>
</evidence>
<feature type="transmembrane region" description="Helical" evidence="9">
    <location>
        <begin position="616"/>
        <end position="639"/>
    </location>
</feature>
<sequence>MPQGSTPLKERLLDGTPPFHSHEKRQKVDRDASSSVPRCASEFGGKCRVPPVELTVNRLIYNVWCPSPTSFFPFSRVRLKTLLWDVSVSFQPGELVALMGASGAGKTTLLKVVSGEAGGMVSSREGSAVSSNLPPPCLSAVSANSRPLYRISEKEGRRGGGGGTSAARFLGERSRLGSTREWMKRASKIVPQDDTLLSTLTARQTLLYAAELSMPEASKSERATRVSDVLSLLNLTAAAETKVGKSQEPNMRGLSGGERKRLSIGIELLTDPSVLILDEPTTGLDSRNAEDVLACLRMLAREGRTVICSIHQPSFSMMSRFDRVVLLDRGEVAYCGKVSLLEKYFNSLGVFVGERENPIERYVRAIQDGEGEEGREGECLEKENDGSEKSRRDQKRRAVDFPSEWRRKAVSFLRANDPTDHSLRLAERRLQRASDALHHPSSCPSPGMISLDSSAAPKTAEASLLAPSLAVASADNRGFVSVCGGVNSDIPSESGRGRMSDSQSGRLRHPEGFFEGSSSLFLPQGGIEREGGTEWTGSVLRERTEVKKAKGRRKNKCCPSCFWFRQVSILSRRAFRDEFCDPKKFLGNCLTKLTLGVLVGLCWLNQGRPTKNSSIFPLSGVLFMIVNNSVVSNLIGTVLEFPLQRALLIREYRNGMFALSAYFCATIVVSLCTNLLLSLLMGLPVYFFVGLHEGSRRLCVFICTLVIQSFIGSSLGLAVGALSNDFKDAQAVVVPILVPLMLFSGYVLPFDSIPSYMKWVYFCSFFQYALSLLRMNQFKGVVFEECDPETHWSEETGICFRTGEEYLKSDGVNLDPQTTSEAALLAVLLAFLFGIWAVGFALLKWKLSRRSG</sequence>
<dbReference type="EMBL" id="CDMZ01001940">
    <property type="protein sequence ID" value="CEM39568.1"/>
    <property type="molecule type" value="Genomic_DNA"/>
</dbReference>
<dbReference type="PANTHER" id="PTHR48041:SF139">
    <property type="entry name" value="PROTEIN SCARLET"/>
    <property type="match status" value="1"/>
</dbReference>
<dbReference type="GO" id="GO:0016020">
    <property type="term" value="C:membrane"/>
    <property type="evidence" value="ECO:0007669"/>
    <property type="project" value="UniProtKB-SubCell"/>
</dbReference>
<reference evidence="11" key="1">
    <citation type="submission" date="2014-11" db="EMBL/GenBank/DDBJ databases">
        <authorList>
            <person name="Otto D Thomas"/>
            <person name="Naeem Raeece"/>
        </authorList>
    </citation>
    <scope>NUCLEOTIDE SEQUENCE</scope>
</reference>
<evidence type="ECO:0000256" key="2">
    <source>
        <dbReference type="ARBA" id="ARBA00022448"/>
    </source>
</evidence>
<evidence type="ECO:0000256" key="3">
    <source>
        <dbReference type="ARBA" id="ARBA00022692"/>
    </source>
</evidence>
<keyword evidence="3 9" id="KW-0812">Transmembrane</keyword>
<dbReference type="Pfam" id="PF01061">
    <property type="entry name" value="ABC2_membrane"/>
    <property type="match status" value="1"/>
</dbReference>
<evidence type="ECO:0000256" key="9">
    <source>
        <dbReference type="SAM" id="Phobius"/>
    </source>
</evidence>
<dbReference type="InterPro" id="IPR050352">
    <property type="entry name" value="ABCG_transporters"/>
</dbReference>
<dbReference type="InterPro" id="IPR013525">
    <property type="entry name" value="ABC2_TM"/>
</dbReference>
<dbReference type="PhylomeDB" id="A0A0G4H7E0"/>
<feature type="region of interest" description="Disordered" evidence="8">
    <location>
        <begin position="1"/>
        <end position="33"/>
    </location>
</feature>
<keyword evidence="5" id="KW-0067">ATP-binding</keyword>
<proteinExistence type="predicted"/>
<evidence type="ECO:0000256" key="1">
    <source>
        <dbReference type="ARBA" id="ARBA00004141"/>
    </source>
</evidence>
<evidence type="ECO:0000256" key="5">
    <source>
        <dbReference type="ARBA" id="ARBA00022840"/>
    </source>
</evidence>
<dbReference type="Gene3D" id="3.40.50.300">
    <property type="entry name" value="P-loop containing nucleotide triphosphate hydrolases"/>
    <property type="match status" value="1"/>
</dbReference>
<dbReference type="PROSITE" id="PS50893">
    <property type="entry name" value="ABC_TRANSPORTER_2"/>
    <property type="match status" value="1"/>
</dbReference>
<feature type="transmembrane region" description="Helical" evidence="9">
    <location>
        <begin position="729"/>
        <end position="747"/>
    </location>
</feature>
<accession>A0A0G4H7E0</accession>
<dbReference type="Pfam" id="PF00005">
    <property type="entry name" value="ABC_tran"/>
    <property type="match status" value="1"/>
</dbReference>
<protein>
    <recommendedName>
        <fullName evidence="10">ABC transporter domain-containing protein</fullName>
    </recommendedName>
</protein>
<feature type="domain" description="ABC transporter" evidence="10">
    <location>
        <begin position="54"/>
        <end position="354"/>
    </location>
</feature>
<dbReference type="PANTHER" id="PTHR48041">
    <property type="entry name" value="ABC TRANSPORTER G FAMILY MEMBER 28"/>
    <property type="match status" value="1"/>
</dbReference>
<feature type="transmembrane region" description="Helical" evidence="9">
    <location>
        <begin position="698"/>
        <end position="723"/>
    </location>
</feature>
<dbReference type="VEuPathDB" id="CryptoDB:Cvel_5784"/>
<dbReference type="Pfam" id="PF19055">
    <property type="entry name" value="ABC2_membrane_7"/>
    <property type="match status" value="1"/>
</dbReference>